<feature type="region of interest" description="Disordered" evidence="1">
    <location>
        <begin position="359"/>
        <end position="382"/>
    </location>
</feature>
<dbReference type="EMBL" id="AZBU02000001">
    <property type="protein sequence ID" value="TMS36993.1"/>
    <property type="molecule type" value="Genomic_DNA"/>
</dbReference>
<evidence type="ECO:0000313" key="2">
    <source>
        <dbReference type="EMBL" id="TMS36993.1"/>
    </source>
</evidence>
<accession>A0A4V6I879</accession>
<protein>
    <submittedName>
        <fullName evidence="2">Uncharacterized protein</fullName>
    </submittedName>
</protein>
<organism evidence="2 3">
    <name type="scientific">Steinernema carpocapsae</name>
    <name type="common">Entomopathogenic nematode</name>
    <dbReference type="NCBI Taxonomy" id="34508"/>
    <lineage>
        <taxon>Eukaryota</taxon>
        <taxon>Metazoa</taxon>
        <taxon>Ecdysozoa</taxon>
        <taxon>Nematoda</taxon>
        <taxon>Chromadorea</taxon>
        <taxon>Rhabditida</taxon>
        <taxon>Tylenchina</taxon>
        <taxon>Panagrolaimomorpha</taxon>
        <taxon>Strongyloidoidea</taxon>
        <taxon>Steinernematidae</taxon>
        <taxon>Steinernema</taxon>
    </lineage>
</organism>
<gene>
    <name evidence="2" type="ORF">L596_004026</name>
</gene>
<feature type="compositionally biased region" description="Polar residues" evidence="1">
    <location>
        <begin position="367"/>
        <end position="377"/>
    </location>
</feature>
<dbReference type="EMBL" id="CM016762">
    <property type="protein sequence ID" value="TMS36993.1"/>
    <property type="molecule type" value="Genomic_DNA"/>
</dbReference>
<feature type="region of interest" description="Disordered" evidence="1">
    <location>
        <begin position="1167"/>
        <end position="1187"/>
    </location>
</feature>
<proteinExistence type="predicted"/>
<feature type="compositionally biased region" description="Low complexity" evidence="1">
    <location>
        <begin position="1167"/>
        <end position="1178"/>
    </location>
</feature>
<evidence type="ECO:0000313" key="3">
    <source>
        <dbReference type="Proteomes" id="UP000298663"/>
    </source>
</evidence>
<dbReference type="Proteomes" id="UP000298663">
    <property type="component" value="Chromosome X"/>
</dbReference>
<reference evidence="2 3" key="1">
    <citation type="journal article" date="2015" name="Genome Biol.">
        <title>Comparative genomics of Steinernema reveals deeply conserved gene regulatory networks.</title>
        <authorList>
            <person name="Dillman A.R."/>
            <person name="Macchietto M."/>
            <person name="Porter C.F."/>
            <person name="Rogers A."/>
            <person name="Williams B."/>
            <person name="Antoshechkin I."/>
            <person name="Lee M.M."/>
            <person name="Goodwin Z."/>
            <person name="Lu X."/>
            <person name="Lewis E.E."/>
            <person name="Goodrich-Blair H."/>
            <person name="Stock S.P."/>
            <person name="Adams B.J."/>
            <person name="Sternberg P.W."/>
            <person name="Mortazavi A."/>
        </authorList>
    </citation>
    <scope>NUCLEOTIDE SEQUENCE [LARGE SCALE GENOMIC DNA]</scope>
    <source>
        <strain evidence="2 3">ALL</strain>
    </source>
</reference>
<reference evidence="2 3" key="2">
    <citation type="journal article" date="2019" name="G3 (Bethesda)">
        <title>Hybrid Assembly of the Genome of the Entomopathogenic Nematode Steinernema carpocapsae Identifies the X-Chromosome.</title>
        <authorList>
            <person name="Serra L."/>
            <person name="Macchietto M."/>
            <person name="Macias-Munoz A."/>
            <person name="McGill C.J."/>
            <person name="Rodriguez I.M."/>
            <person name="Rodriguez B."/>
            <person name="Murad R."/>
            <person name="Mortazavi A."/>
        </authorList>
    </citation>
    <scope>NUCLEOTIDE SEQUENCE [LARGE SCALE GENOMIC DNA]</scope>
    <source>
        <strain evidence="2 3">ALL</strain>
    </source>
</reference>
<feature type="compositionally biased region" description="Polar residues" evidence="1">
    <location>
        <begin position="1031"/>
        <end position="1042"/>
    </location>
</feature>
<sequence length="1375" mass="150994">MVGSQGFRRQDIVFGLSCRPINELYPWWGIPQGIAELEREDCRYSTMFDPIVDTSGNYSCGPREYLAGISRIADTRVQLECCRMRTRDEKNCVERKFAKPFGNDPRTEIEHQGKLINSIKTEHHTFKVRFCDLVPRAVEMIFEDVPPTTTSRLTTTQPLPPTTPFIQDNIMQENKLLPEQSINEASQTDEAQLVSNRKVIRVFRPSSLVSSGAGQWSTAEPTLANQIEVTSSSTTSEQPEIIEPIDRKEEEVALPDEVQFAGIEPKQRLPAPEVHGNSAFDHSLTEAQKIAHKIIARVKSGEGIESEQMAEQLVKEIESQNDPKAADELFKQSIATLNEYVDDKNMTEQDEDVLDVDSTVDMKSRRTATTEASNQPPKSDLINSAADDIHVAKETASKNVETSDPFESGQIESIVDTSPPTSIAELPSQRTTLAVKEMNLSRIRMIDDHLSVPTTNESLAVPGFDKISMFNETEELAQTTATPSFMELPVNRTSVAATVPQETREAITAFQPVEETIKAEVVKLDMENSETPESLQTEAMNTSELGVTQPAVPIGGLPSSPSPFSTLEIFGPNPSTVATFSKNVTTKSRLEIKVEVKIEETPTPFNANSVKITTNTTKGMLRPQEVSVTNPTADAVSDPLRVLTEQSSTTATTPSITESIQPLPFENSIESKSTLLGVIGKQGDTTNGTDSVPDLGLPKKDEFTTTIQSNPLFEKGTVWIDDSTINSGNGRRMVTTTVAQNPNRPNRVENSLSKNPESLATLIPKVSNSAGTTQGGAVDQTITKAGLIEGHAMIPLSVTVMNIITNMVRDKEEGKPVSPTVLSAIKHLWSYLQQHQNITVPSEDQFNSTDPSDDDVFEKDLSFPLPRRLMHALDKIFKDTVTKTNEDLPTVSDQKIALPEIQLKNIDAASADKRTTLSPLEMLGNNGAHELIETIDLEADEALNQTHHAAVENVKKDIEELKLSDNPQENLMLENSDKKVEGFASANETADNLESNSTLANNISGLFDFSPLLEAKHEKVFIKNSTEKSNESTLARTSNGTGMATEATRRLEPVLATTTRQNISSEKSSTDSPLQIHDGTVEMVLNISNIISNPSLNKTINQSSTAGTTVKVENTVSDTLIFVTTPATPESSGASVNFSMDSIRPTTEQTSATTEAFLTLPFASPTSSSFAPAPSTTSDKFQSFPKPKTPKIDFVRRVAGIRIKPKEAHSHPPSSTTETTSTSTSHPSIITTKTKIGKKKTTAPPVDLFGGLKALLESNKYVTTSVDRSRAFFRPLANSRTFLPQEIHPLTLIEYKARIRARYLASTTKTAKHTSTPRPHQAHIELTDFYDNDVFLPQNFPPVQLPVGESPQFVLLKPIEQRRAPPHRTDSQVRH</sequence>
<comment type="caution">
    <text evidence="2">The sequence shown here is derived from an EMBL/GenBank/DDBJ whole genome shotgun (WGS) entry which is preliminary data.</text>
</comment>
<dbReference type="OrthoDB" id="5873432at2759"/>
<feature type="compositionally biased region" description="Low complexity" evidence="1">
    <location>
        <begin position="1211"/>
        <end position="1234"/>
    </location>
</feature>
<name>A0A4V6I879_STECR</name>
<keyword evidence="3" id="KW-1185">Reference proteome</keyword>
<evidence type="ECO:0000256" key="1">
    <source>
        <dbReference type="SAM" id="MobiDB-lite"/>
    </source>
</evidence>
<feature type="region of interest" description="Disordered" evidence="1">
    <location>
        <begin position="1203"/>
        <end position="1242"/>
    </location>
</feature>
<feature type="region of interest" description="Disordered" evidence="1">
    <location>
        <begin position="1026"/>
        <end position="1050"/>
    </location>
</feature>